<dbReference type="PROSITE" id="PS50862">
    <property type="entry name" value="AA_TRNA_LIGASE_II"/>
    <property type="match status" value="1"/>
</dbReference>
<dbReference type="CDD" id="cd01667">
    <property type="entry name" value="TGS_ThrRS"/>
    <property type="match status" value="1"/>
</dbReference>
<feature type="domain" description="TGS" evidence="14">
    <location>
        <begin position="76"/>
        <end position="142"/>
    </location>
</feature>
<dbReference type="Proteomes" id="UP001489004">
    <property type="component" value="Unassembled WGS sequence"/>
</dbReference>
<feature type="domain" description="Aminoacyl-transfer RNA synthetases class-II family profile" evidence="13">
    <location>
        <begin position="347"/>
        <end position="611"/>
    </location>
</feature>
<evidence type="ECO:0000256" key="2">
    <source>
        <dbReference type="ARBA" id="ARBA00008226"/>
    </source>
</evidence>
<comment type="similarity">
    <text evidence="2">Belongs to the class-II aminoacyl-tRNA synthetase family.</text>
</comment>
<dbReference type="InterPro" id="IPR006195">
    <property type="entry name" value="aa-tRNA-synth_II"/>
</dbReference>
<dbReference type="PANTHER" id="PTHR11451:SF46">
    <property type="entry name" value="THREONINE--TRNA LIGASE"/>
    <property type="match status" value="1"/>
</dbReference>
<evidence type="ECO:0000256" key="1">
    <source>
        <dbReference type="ARBA" id="ARBA00004496"/>
    </source>
</evidence>
<dbReference type="Pfam" id="PF03129">
    <property type="entry name" value="HGTP_anticodon"/>
    <property type="match status" value="1"/>
</dbReference>
<dbReference type="InterPro" id="IPR002320">
    <property type="entry name" value="Thr-tRNA-ligase_IIa"/>
</dbReference>
<keyword evidence="7" id="KW-0067">ATP-binding</keyword>
<dbReference type="EMBL" id="JALJOR010000007">
    <property type="protein sequence ID" value="KAK9814754.1"/>
    <property type="molecule type" value="Genomic_DNA"/>
</dbReference>
<dbReference type="SUPFAM" id="SSF52954">
    <property type="entry name" value="Class II aaRS ABD-related"/>
    <property type="match status" value="1"/>
</dbReference>
<dbReference type="HAMAP" id="MF_00184">
    <property type="entry name" value="Thr_tRNA_synth"/>
    <property type="match status" value="1"/>
</dbReference>
<feature type="compositionally biased region" description="Basic and acidic residues" evidence="12">
    <location>
        <begin position="713"/>
        <end position="723"/>
    </location>
</feature>
<evidence type="ECO:0000256" key="3">
    <source>
        <dbReference type="ARBA" id="ARBA00013163"/>
    </source>
</evidence>
<evidence type="ECO:0000256" key="6">
    <source>
        <dbReference type="ARBA" id="ARBA00022741"/>
    </source>
</evidence>
<dbReference type="SMART" id="SM00863">
    <property type="entry name" value="tRNA_SAD"/>
    <property type="match status" value="1"/>
</dbReference>
<keyword evidence="4" id="KW-0963">Cytoplasm</keyword>
<sequence>MGGDCCGGGPPQSVDQQLSNLAVSAAPPSNAATPAPAKAPPTHQQCVDELKGFFEKRVQLFEQYKKREDAKVEAAKQANVPLKVTLPDTSVKTGVKGVSTPMDIANSISKSLAKKVLVAKVNGEVWDLFRPVEDDCDLQLFSFDDPEGKETFWHSSAHLLGEALELTFGVRLTIGPAIEEGFYYDCYMGENRTLSESEKPLVEKRMEQAVKEKQEFQRVVVTREEALGMFQENKFKVEIISGLPQDATISLYRCGPMVDLCHGPHVPNTGYLKTVAVGNMSRAFWRADVTKEPLQRVYGVTFPDKDQMKDYQHRMEEAKKRDHRNVGTQMELFFFHQLSPGSCFFLPNGARIYNTLVDYIRQKYWQYEYEEVVTPNIYNFDLWKTSGHADHYKDNMFHFDIEKQLFGLKPMNCPGHCLMFANRVRSYRELPLRLADFGVLHRNEYSGALHGLTRVRRFQQDDAHIFCRPDQVMQEVAAVLKMVGEVYDVFGLTYKMALSTRPEGYLGELEQWNQAEKALEAALNSTGLPWEMNPGDGAFYGPKIDITVFDALRRKFQCATVQLDFQLPIRFKLHYVTEDQPERPVIVHRAVLGSVERMFAILTEHYAGKWPFWLSPRQVMIIPISEGSHDYAREVRAQIRGAHMFVDVDCADKKMQKKVREAQLAQYNYILVVGEQEKAERTVNVRTRDNKVHGMHKLDDVIQVLREEKDSHSLTSLFDKHEQAASAQQPAASES</sequence>
<dbReference type="InterPro" id="IPR012676">
    <property type="entry name" value="TGS-like"/>
</dbReference>
<evidence type="ECO:0000259" key="14">
    <source>
        <dbReference type="PROSITE" id="PS51880"/>
    </source>
</evidence>
<dbReference type="GO" id="GO:0005739">
    <property type="term" value="C:mitochondrion"/>
    <property type="evidence" value="ECO:0007669"/>
    <property type="project" value="TreeGrafter"/>
</dbReference>
<dbReference type="Gene3D" id="3.30.980.10">
    <property type="entry name" value="Threonyl-trna Synthetase, Chain A, domain 2"/>
    <property type="match status" value="1"/>
</dbReference>
<dbReference type="SUPFAM" id="SSF81271">
    <property type="entry name" value="TGS-like"/>
    <property type="match status" value="1"/>
</dbReference>
<reference evidence="15 16" key="1">
    <citation type="journal article" date="2024" name="Nat. Commun.">
        <title>Phylogenomics reveals the evolutionary origins of lichenization in chlorophyte algae.</title>
        <authorList>
            <person name="Puginier C."/>
            <person name="Libourel C."/>
            <person name="Otte J."/>
            <person name="Skaloud P."/>
            <person name="Haon M."/>
            <person name="Grisel S."/>
            <person name="Petersen M."/>
            <person name="Berrin J.G."/>
            <person name="Delaux P.M."/>
            <person name="Dal Grande F."/>
            <person name="Keller J."/>
        </authorList>
    </citation>
    <scope>NUCLEOTIDE SEQUENCE [LARGE SCALE GENOMIC DNA]</scope>
    <source>
        <strain evidence="15 16">SAG 2043</strain>
    </source>
</reference>
<comment type="catalytic activity">
    <reaction evidence="11">
        <text>tRNA(Thr) + L-threonine + ATP = L-threonyl-tRNA(Thr) + AMP + diphosphate + H(+)</text>
        <dbReference type="Rhea" id="RHEA:24624"/>
        <dbReference type="Rhea" id="RHEA-COMP:9670"/>
        <dbReference type="Rhea" id="RHEA-COMP:9704"/>
        <dbReference type="ChEBI" id="CHEBI:15378"/>
        <dbReference type="ChEBI" id="CHEBI:30616"/>
        <dbReference type="ChEBI" id="CHEBI:33019"/>
        <dbReference type="ChEBI" id="CHEBI:57926"/>
        <dbReference type="ChEBI" id="CHEBI:78442"/>
        <dbReference type="ChEBI" id="CHEBI:78534"/>
        <dbReference type="ChEBI" id="CHEBI:456215"/>
        <dbReference type="EC" id="6.1.1.3"/>
    </reaction>
</comment>
<dbReference type="GO" id="GO:0009507">
    <property type="term" value="C:chloroplast"/>
    <property type="evidence" value="ECO:0007669"/>
    <property type="project" value="TreeGrafter"/>
</dbReference>
<dbReference type="FunFam" id="3.30.980.10:FF:000005">
    <property type="entry name" value="Threonyl-tRNA synthetase, mitochondrial"/>
    <property type="match status" value="1"/>
</dbReference>
<proteinExistence type="inferred from homology"/>
<dbReference type="Pfam" id="PF07973">
    <property type="entry name" value="tRNA_SAD"/>
    <property type="match status" value="1"/>
</dbReference>
<keyword evidence="6" id="KW-0547">Nucleotide-binding</keyword>
<dbReference type="FunFam" id="3.40.50.800:FF:000003">
    <property type="entry name" value="Threonine--tRNA ligase 2, cytoplasmic"/>
    <property type="match status" value="1"/>
</dbReference>
<dbReference type="GO" id="GO:0005524">
    <property type="term" value="F:ATP binding"/>
    <property type="evidence" value="ECO:0007669"/>
    <property type="project" value="UniProtKB-KW"/>
</dbReference>
<dbReference type="Pfam" id="PF00587">
    <property type="entry name" value="tRNA-synt_2b"/>
    <property type="match status" value="1"/>
</dbReference>
<accession>A0AAW1Q3K5</accession>
<protein>
    <recommendedName>
        <fullName evidence="3">threonine--tRNA ligase</fullName>
        <ecNumber evidence="3">6.1.1.3</ecNumber>
    </recommendedName>
    <alternativeName>
        <fullName evidence="10">Threonyl-tRNA synthetase</fullName>
    </alternativeName>
</protein>
<gene>
    <name evidence="15" type="ORF">WJX72_010977</name>
</gene>
<feature type="compositionally biased region" description="Low complexity" evidence="12">
    <location>
        <begin position="724"/>
        <end position="735"/>
    </location>
</feature>
<dbReference type="InterPro" id="IPR033728">
    <property type="entry name" value="ThrRS_core"/>
</dbReference>
<evidence type="ECO:0000256" key="12">
    <source>
        <dbReference type="SAM" id="MobiDB-lite"/>
    </source>
</evidence>
<dbReference type="FunFam" id="3.30.930.10:FF:000198">
    <property type="entry name" value="Threonine--tRNA ligase mitochondrial 1"/>
    <property type="match status" value="1"/>
</dbReference>
<dbReference type="InterPro" id="IPR012947">
    <property type="entry name" value="tRNA_SAD"/>
</dbReference>
<keyword evidence="9" id="KW-0030">Aminoacyl-tRNA synthetase</keyword>
<dbReference type="FunFam" id="3.30.930.10:FF:000213">
    <property type="entry name" value="Probable threonine--tRNA ligase, cytoplasmic"/>
    <property type="match status" value="1"/>
</dbReference>
<organism evidence="15 16">
    <name type="scientific">[Myrmecia] bisecta</name>
    <dbReference type="NCBI Taxonomy" id="41462"/>
    <lineage>
        <taxon>Eukaryota</taxon>
        <taxon>Viridiplantae</taxon>
        <taxon>Chlorophyta</taxon>
        <taxon>core chlorophytes</taxon>
        <taxon>Trebouxiophyceae</taxon>
        <taxon>Trebouxiales</taxon>
        <taxon>Trebouxiaceae</taxon>
        <taxon>Myrmecia</taxon>
    </lineage>
</organism>
<dbReference type="Gene3D" id="3.10.20.30">
    <property type="match status" value="1"/>
</dbReference>
<dbReference type="InterPro" id="IPR012675">
    <property type="entry name" value="Beta-grasp_dom_sf"/>
</dbReference>
<dbReference type="PANTHER" id="PTHR11451">
    <property type="entry name" value="THREONINE-TRNA LIGASE"/>
    <property type="match status" value="1"/>
</dbReference>
<dbReference type="SUPFAM" id="SSF55681">
    <property type="entry name" value="Class II aaRS and biotin synthetases"/>
    <property type="match status" value="1"/>
</dbReference>
<comment type="subcellular location">
    <subcellularLocation>
        <location evidence="1">Cytoplasm</location>
    </subcellularLocation>
</comment>
<dbReference type="InterPro" id="IPR036621">
    <property type="entry name" value="Anticodon-bd_dom_sf"/>
</dbReference>
<dbReference type="InterPro" id="IPR004154">
    <property type="entry name" value="Anticodon-bd"/>
</dbReference>
<keyword evidence="8" id="KW-0648">Protein biosynthesis</keyword>
<feature type="region of interest" description="Disordered" evidence="12">
    <location>
        <begin position="713"/>
        <end position="735"/>
    </location>
</feature>
<evidence type="ECO:0000256" key="5">
    <source>
        <dbReference type="ARBA" id="ARBA00022598"/>
    </source>
</evidence>
<evidence type="ECO:0000256" key="9">
    <source>
        <dbReference type="ARBA" id="ARBA00023146"/>
    </source>
</evidence>
<dbReference type="FunFam" id="3.10.20.30:FF:000006">
    <property type="entry name" value="Threonine--tRNA ligase, cytoplasmic"/>
    <property type="match status" value="1"/>
</dbReference>
<comment type="caution">
    <text evidence="15">The sequence shown here is derived from an EMBL/GenBank/DDBJ whole genome shotgun (WGS) entry which is preliminary data.</text>
</comment>
<name>A0AAW1Q3K5_9CHLO</name>
<evidence type="ECO:0000256" key="4">
    <source>
        <dbReference type="ARBA" id="ARBA00022490"/>
    </source>
</evidence>
<dbReference type="InterPro" id="IPR004095">
    <property type="entry name" value="TGS"/>
</dbReference>
<dbReference type="GO" id="GO:0004829">
    <property type="term" value="F:threonine-tRNA ligase activity"/>
    <property type="evidence" value="ECO:0007669"/>
    <property type="project" value="UniProtKB-EC"/>
</dbReference>
<evidence type="ECO:0000313" key="16">
    <source>
        <dbReference type="Proteomes" id="UP001489004"/>
    </source>
</evidence>
<dbReference type="InterPro" id="IPR047246">
    <property type="entry name" value="ThrRS_anticodon"/>
</dbReference>
<dbReference type="CDD" id="cd00771">
    <property type="entry name" value="ThrRS_core"/>
    <property type="match status" value="1"/>
</dbReference>
<dbReference type="GO" id="GO:0006435">
    <property type="term" value="P:threonyl-tRNA aminoacylation"/>
    <property type="evidence" value="ECO:0007669"/>
    <property type="project" value="InterPro"/>
</dbReference>
<dbReference type="InterPro" id="IPR018163">
    <property type="entry name" value="Thr/Ala-tRNA-synth_IIc_edit"/>
</dbReference>
<dbReference type="NCBIfam" id="TIGR00418">
    <property type="entry name" value="thrS"/>
    <property type="match status" value="1"/>
</dbReference>
<evidence type="ECO:0000256" key="10">
    <source>
        <dbReference type="ARBA" id="ARBA00031900"/>
    </source>
</evidence>
<dbReference type="Gene3D" id="3.40.50.800">
    <property type="entry name" value="Anticodon-binding domain"/>
    <property type="match status" value="1"/>
</dbReference>
<dbReference type="Pfam" id="PF02824">
    <property type="entry name" value="TGS"/>
    <property type="match status" value="1"/>
</dbReference>
<evidence type="ECO:0000313" key="15">
    <source>
        <dbReference type="EMBL" id="KAK9814754.1"/>
    </source>
</evidence>
<evidence type="ECO:0000256" key="8">
    <source>
        <dbReference type="ARBA" id="ARBA00022917"/>
    </source>
</evidence>
<evidence type="ECO:0000256" key="7">
    <source>
        <dbReference type="ARBA" id="ARBA00022840"/>
    </source>
</evidence>
<dbReference type="InterPro" id="IPR045864">
    <property type="entry name" value="aa-tRNA-synth_II/BPL/LPL"/>
</dbReference>
<evidence type="ECO:0000256" key="11">
    <source>
        <dbReference type="ARBA" id="ARBA00049515"/>
    </source>
</evidence>
<keyword evidence="5" id="KW-0436">Ligase</keyword>
<keyword evidence="16" id="KW-1185">Reference proteome</keyword>
<dbReference type="PROSITE" id="PS51880">
    <property type="entry name" value="TGS"/>
    <property type="match status" value="1"/>
</dbReference>
<evidence type="ECO:0000259" key="13">
    <source>
        <dbReference type="PROSITE" id="PS50862"/>
    </source>
</evidence>
<dbReference type="EC" id="6.1.1.3" evidence="3"/>
<dbReference type="AlphaFoldDB" id="A0AAW1Q3K5"/>
<dbReference type="PRINTS" id="PR01047">
    <property type="entry name" value="TRNASYNTHTHR"/>
</dbReference>
<dbReference type="SUPFAM" id="SSF55186">
    <property type="entry name" value="ThrRS/AlaRS common domain"/>
    <property type="match status" value="1"/>
</dbReference>
<dbReference type="CDD" id="cd00860">
    <property type="entry name" value="ThrRS_anticodon"/>
    <property type="match status" value="1"/>
</dbReference>
<dbReference type="Gene3D" id="3.30.930.10">
    <property type="entry name" value="Bira Bifunctional Protein, Domain 2"/>
    <property type="match status" value="1"/>
</dbReference>
<dbReference type="InterPro" id="IPR002314">
    <property type="entry name" value="aa-tRNA-synt_IIb"/>
</dbReference>